<dbReference type="OrthoDB" id="446290at2759"/>
<evidence type="ECO:0000256" key="4">
    <source>
        <dbReference type="ARBA" id="ARBA00023212"/>
    </source>
</evidence>
<protein>
    <recommendedName>
        <fullName evidence="9">Family with sequence similarity 183 member A</fullName>
    </recommendedName>
</protein>
<dbReference type="GO" id="GO:0005856">
    <property type="term" value="C:cytoskeleton"/>
    <property type="evidence" value="ECO:0007669"/>
    <property type="project" value="UniProtKB-SubCell"/>
</dbReference>
<keyword evidence="8" id="KW-1185">Reference proteome</keyword>
<comment type="similarity">
    <text evidence="6">Belongs to the CFAP144 family.</text>
</comment>
<feature type="non-terminal residue" evidence="7">
    <location>
        <position position="1"/>
    </location>
</feature>
<comment type="caution">
    <text evidence="7">The sequence shown here is derived from an EMBL/GenBank/DDBJ whole genome shotgun (WGS) entry which is preliminary data.</text>
</comment>
<dbReference type="Proteomes" id="UP000215902">
    <property type="component" value="Unassembled WGS sequence"/>
</dbReference>
<accession>A0A267DP90</accession>
<proteinExistence type="inferred from homology"/>
<evidence type="ECO:0000256" key="6">
    <source>
        <dbReference type="ARBA" id="ARBA00034777"/>
    </source>
</evidence>
<dbReference type="PANTHER" id="PTHR33865">
    <property type="entry name" value="PROTEIN FAM183B"/>
    <property type="match status" value="1"/>
</dbReference>
<keyword evidence="5" id="KW-0966">Cell projection</keyword>
<dbReference type="PANTHER" id="PTHR33865:SF3">
    <property type="entry name" value="PROTEIN FAM183B"/>
    <property type="match status" value="1"/>
</dbReference>
<organism evidence="7 8">
    <name type="scientific">Macrostomum lignano</name>
    <dbReference type="NCBI Taxonomy" id="282301"/>
    <lineage>
        <taxon>Eukaryota</taxon>
        <taxon>Metazoa</taxon>
        <taxon>Spiralia</taxon>
        <taxon>Lophotrochozoa</taxon>
        <taxon>Platyhelminthes</taxon>
        <taxon>Rhabditophora</taxon>
        <taxon>Macrostomorpha</taxon>
        <taxon>Macrostomida</taxon>
        <taxon>Macrostomidae</taxon>
        <taxon>Macrostomum</taxon>
    </lineage>
</organism>
<reference evidence="7 8" key="1">
    <citation type="submission" date="2017-06" db="EMBL/GenBank/DDBJ databases">
        <title>A platform for efficient transgenesis in Macrostomum lignano, a flatworm model organism for stem cell research.</title>
        <authorList>
            <person name="Berezikov E."/>
        </authorList>
    </citation>
    <scope>NUCLEOTIDE SEQUENCE [LARGE SCALE GENOMIC DNA]</scope>
    <source>
        <strain evidence="7">DV1</strain>
        <tissue evidence="7">Whole organism</tissue>
    </source>
</reference>
<gene>
    <name evidence="7" type="ORF">BOX15_Mlig008282g1</name>
</gene>
<dbReference type="Pfam" id="PF14886">
    <property type="entry name" value="FAM183"/>
    <property type="match status" value="1"/>
</dbReference>
<name>A0A267DP90_9PLAT</name>
<keyword evidence="4" id="KW-0206">Cytoskeleton</keyword>
<sequence length="147" mass="16694">KISMAEKKEGKEPKNAVHQNAIMVETIKKENFHQKLYTNYGVNPFRRLHTLAPKPNAPPEDLSGITEEDSHFVGVIERAHLEPTKKYTVPQTESQEIGWITKPLLETNKATAGCIFQRTAARLLNTWTPIGVSRAPTENRKRRKHDG</sequence>
<evidence type="ECO:0000313" key="8">
    <source>
        <dbReference type="Proteomes" id="UP000215902"/>
    </source>
</evidence>
<evidence type="ECO:0000256" key="2">
    <source>
        <dbReference type="ARBA" id="ARBA00004245"/>
    </source>
</evidence>
<keyword evidence="3" id="KW-0963">Cytoplasm</keyword>
<evidence type="ECO:0000256" key="3">
    <source>
        <dbReference type="ARBA" id="ARBA00022490"/>
    </source>
</evidence>
<comment type="subcellular location">
    <subcellularLocation>
        <location evidence="1">Cell projection</location>
        <location evidence="1">Cilium</location>
    </subcellularLocation>
    <subcellularLocation>
        <location evidence="2">Cytoplasm</location>
        <location evidence="2">Cytoskeleton</location>
    </subcellularLocation>
</comment>
<dbReference type="InterPro" id="IPR029214">
    <property type="entry name" value="CFAP144"/>
</dbReference>
<evidence type="ECO:0000256" key="5">
    <source>
        <dbReference type="ARBA" id="ARBA00023273"/>
    </source>
</evidence>
<dbReference type="STRING" id="282301.A0A267DP90"/>
<evidence type="ECO:0000313" key="7">
    <source>
        <dbReference type="EMBL" id="PAA50379.1"/>
    </source>
</evidence>
<evidence type="ECO:0008006" key="9">
    <source>
        <dbReference type="Google" id="ProtNLM"/>
    </source>
</evidence>
<dbReference type="AlphaFoldDB" id="A0A267DP90"/>
<evidence type="ECO:0000256" key="1">
    <source>
        <dbReference type="ARBA" id="ARBA00004138"/>
    </source>
</evidence>
<dbReference type="EMBL" id="NIVC01003649">
    <property type="protein sequence ID" value="PAA50379.1"/>
    <property type="molecule type" value="Genomic_DNA"/>
</dbReference>
<dbReference type="GO" id="GO:0097546">
    <property type="term" value="C:ciliary base"/>
    <property type="evidence" value="ECO:0007669"/>
    <property type="project" value="TreeGrafter"/>
</dbReference>